<dbReference type="EMBL" id="LHXZ01000010">
    <property type="protein sequence ID" value="KXB03530.1"/>
    <property type="molecule type" value="Genomic_DNA"/>
</dbReference>
<dbReference type="GO" id="GO:0016787">
    <property type="term" value="F:hydrolase activity"/>
    <property type="evidence" value="ECO:0007669"/>
    <property type="project" value="InterPro"/>
</dbReference>
<name>A0A133VAR5_9EURY</name>
<dbReference type="AlphaFoldDB" id="A0A133VAR5"/>
<evidence type="ECO:0000259" key="1">
    <source>
        <dbReference type="Pfam" id="PF00149"/>
    </source>
</evidence>
<reference evidence="2 3" key="1">
    <citation type="journal article" date="2016" name="Sci. Rep.">
        <title>Metabolic traits of an uncultured archaeal lineage -MSBL1- from brine pools of the Red Sea.</title>
        <authorList>
            <person name="Mwirichia R."/>
            <person name="Alam I."/>
            <person name="Rashid M."/>
            <person name="Vinu M."/>
            <person name="Ba-Alawi W."/>
            <person name="Anthony Kamau A."/>
            <person name="Kamanda Ngugi D."/>
            <person name="Goker M."/>
            <person name="Klenk H.P."/>
            <person name="Bajic V."/>
            <person name="Stingl U."/>
        </authorList>
    </citation>
    <scope>NUCLEOTIDE SEQUENCE [LARGE SCALE GENOMIC DNA]</scope>
    <source>
        <strain evidence="2">SCGC-AAA261F19</strain>
    </source>
</reference>
<proteinExistence type="predicted"/>
<evidence type="ECO:0000313" key="3">
    <source>
        <dbReference type="Proteomes" id="UP000070565"/>
    </source>
</evidence>
<gene>
    <name evidence="2" type="ORF">AKJ45_01315</name>
</gene>
<dbReference type="InterPro" id="IPR029052">
    <property type="entry name" value="Metallo-depent_PP-like"/>
</dbReference>
<evidence type="ECO:0000313" key="2">
    <source>
        <dbReference type="EMBL" id="KXB03530.1"/>
    </source>
</evidence>
<sequence length="265" mass="29218">MNISLIPDSPALLIELESQRILSLADLHLGITAELAEKGIELPSQIPKVKKRILKLIRAENPDRLIFLGDVKHNVPITSWQEWRDLPSFFSELSDHVQIGILPGNHDGDIEGLVPPEIIIHEAKGITLGGGEIGLMHGHTWPGPDLLKAKTLVTAHNHPIVEFRDGLGSRITELAWLKCRIELGKLPKKLQGEIKGAGPEILVTPAFSELIGGVAVNREMPEELLGPMFKSRAILLDESEVYLLDGTFLGKLKNLKKFAFQSFGK</sequence>
<dbReference type="InterPro" id="IPR004843">
    <property type="entry name" value="Calcineurin-like_PHP"/>
</dbReference>
<dbReference type="PANTHER" id="PTHR39323:SF1">
    <property type="entry name" value="BLR1149 PROTEIN"/>
    <property type="match status" value="1"/>
</dbReference>
<keyword evidence="3" id="KW-1185">Reference proteome</keyword>
<dbReference type="CDD" id="cd07391">
    <property type="entry name" value="MPP_PF1019"/>
    <property type="match status" value="1"/>
</dbReference>
<dbReference type="PANTHER" id="PTHR39323">
    <property type="entry name" value="BLR1149 PROTEIN"/>
    <property type="match status" value="1"/>
</dbReference>
<organism evidence="2 3">
    <name type="scientific">candidate division MSBL1 archaeon SCGC-AAA261F19</name>
    <dbReference type="NCBI Taxonomy" id="1698275"/>
    <lineage>
        <taxon>Archaea</taxon>
        <taxon>Methanobacteriati</taxon>
        <taxon>Methanobacteriota</taxon>
        <taxon>candidate division MSBL1</taxon>
    </lineage>
</organism>
<protein>
    <recommendedName>
        <fullName evidence="1">Calcineurin-like phosphoesterase domain-containing protein</fullName>
    </recommendedName>
</protein>
<dbReference type="Proteomes" id="UP000070565">
    <property type="component" value="Unassembled WGS sequence"/>
</dbReference>
<dbReference type="SUPFAM" id="SSF56300">
    <property type="entry name" value="Metallo-dependent phosphatases"/>
    <property type="match status" value="1"/>
</dbReference>
<comment type="caution">
    <text evidence="2">The sequence shown here is derived from an EMBL/GenBank/DDBJ whole genome shotgun (WGS) entry which is preliminary data.</text>
</comment>
<dbReference type="PIRSF" id="PIRSF000887">
    <property type="entry name" value="Pesterase_MJ0037"/>
    <property type="match status" value="1"/>
</dbReference>
<feature type="domain" description="Calcineurin-like phosphoesterase" evidence="1">
    <location>
        <begin position="20"/>
        <end position="149"/>
    </location>
</feature>
<accession>A0A133VAR5</accession>
<dbReference type="Pfam" id="PF00149">
    <property type="entry name" value="Metallophos"/>
    <property type="match status" value="1"/>
</dbReference>
<dbReference type="Gene3D" id="3.60.21.10">
    <property type="match status" value="1"/>
</dbReference>
<dbReference type="InterPro" id="IPR024173">
    <property type="entry name" value="Pesterase_MJ0037-like"/>
</dbReference>